<accession>A0A5M3MWD3</accession>
<dbReference type="Gene3D" id="3.40.50.150">
    <property type="entry name" value="Vaccinia Virus protein VP39"/>
    <property type="match status" value="1"/>
</dbReference>
<dbReference type="GO" id="GO:0000179">
    <property type="term" value="F:rRNA (adenine-N6,N6-)-dimethyltransferase activity"/>
    <property type="evidence" value="ECO:0007669"/>
    <property type="project" value="UniProtKB-UniRule"/>
</dbReference>
<dbReference type="InterPro" id="IPR023165">
    <property type="entry name" value="rRNA_Ade_diMease-like_C"/>
</dbReference>
<evidence type="ECO:0000256" key="7">
    <source>
        <dbReference type="PROSITE-ProRule" id="PRU01026"/>
    </source>
</evidence>
<dbReference type="GO" id="GO:0006391">
    <property type="term" value="P:transcription initiation at mitochondrial promoter"/>
    <property type="evidence" value="ECO:0007669"/>
    <property type="project" value="TreeGrafter"/>
</dbReference>
<feature type="compositionally biased region" description="Polar residues" evidence="9">
    <location>
        <begin position="45"/>
        <end position="57"/>
    </location>
</feature>
<evidence type="ECO:0000256" key="3">
    <source>
        <dbReference type="ARBA" id="ARBA00022679"/>
    </source>
</evidence>
<reference evidence="11" key="1">
    <citation type="journal article" date="2012" name="Science">
        <title>The Paleozoic origin of enzymatic lignin decomposition reconstructed from 31 fungal genomes.</title>
        <authorList>
            <person name="Floudas D."/>
            <person name="Binder M."/>
            <person name="Riley R."/>
            <person name="Barry K."/>
            <person name="Blanchette R.A."/>
            <person name="Henrissat B."/>
            <person name="Martinez A.T."/>
            <person name="Otillar R."/>
            <person name="Spatafora J.W."/>
            <person name="Yadav J.S."/>
            <person name="Aerts A."/>
            <person name="Benoit I."/>
            <person name="Boyd A."/>
            <person name="Carlson A."/>
            <person name="Copeland A."/>
            <person name="Coutinho P.M."/>
            <person name="de Vries R.P."/>
            <person name="Ferreira P."/>
            <person name="Findley K."/>
            <person name="Foster B."/>
            <person name="Gaskell J."/>
            <person name="Glotzer D."/>
            <person name="Gorecki P."/>
            <person name="Heitman J."/>
            <person name="Hesse C."/>
            <person name="Hori C."/>
            <person name="Igarashi K."/>
            <person name="Jurgens J.A."/>
            <person name="Kallen N."/>
            <person name="Kersten P."/>
            <person name="Kohler A."/>
            <person name="Kuees U."/>
            <person name="Kumar T.K.A."/>
            <person name="Kuo A."/>
            <person name="LaButti K."/>
            <person name="Larrondo L.F."/>
            <person name="Lindquist E."/>
            <person name="Ling A."/>
            <person name="Lombard V."/>
            <person name="Lucas S."/>
            <person name="Lundell T."/>
            <person name="Martin R."/>
            <person name="McLaughlin D.J."/>
            <person name="Morgenstern I."/>
            <person name="Morin E."/>
            <person name="Murat C."/>
            <person name="Nagy L.G."/>
            <person name="Nolan M."/>
            <person name="Ohm R.A."/>
            <person name="Patyshakuliyeva A."/>
            <person name="Rokas A."/>
            <person name="Ruiz-Duenas F.J."/>
            <person name="Sabat G."/>
            <person name="Salamov A."/>
            <person name="Samejima M."/>
            <person name="Schmutz J."/>
            <person name="Slot J.C."/>
            <person name="St John F."/>
            <person name="Stenlid J."/>
            <person name="Sun H."/>
            <person name="Sun S."/>
            <person name="Syed K."/>
            <person name="Tsang A."/>
            <person name="Wiebenga A."/>
            <person name="Young D."/>
            <person name="Pisabarro A."/>
            <person name="Eastwood D.C."/>
            <person name="Martin F."/>
            <person name="Cullen D."/>
            <person name="Grigoriev I.V."/>
            <person name="Hibbett D.S."/>
        </authorList>
    </citation>
    <scope>NUCLEOTIDE SEQUENCE [LARGE SCALE GENOMIC DNA]</scope>
    <source>
        <strain evidence="11">RWD-64-598 SS2</strain>
    </source>
</reference>
<organism evidence="10 11">
    <name type="scientific">Coniophora puteana (strain RWD-64-598)</name>
    <name type="common">Brown rot fungus</name>
    <dbReference type="NCBI Taxonomy" id="741705"/>
    <lineage>
        <taxon>Eukaryota</taxon>
        <taxon>Fungi</taxon>
        <taxon>Dikarya</taxon>
        <taxon>Basidiomycota</taxon>
        <taxon>Agaricomycotina</taxon>
        <taxon>Agaricomycetes</taxon>
        <taxon>Agaricomycetidae</taxon>
        <taxon>Boletales</taxon>
        <taxon>Coniophorineae</taxon>
        <taxon>Coniophoraceae</taxon>
        <taxon>Coniophora</taxon>
    </lineage>
</organism>
<keyword evidence="8" id="KW-0698">rRNA processing</keyword>
<dbReference type="EC" id="2.1.1.-" evidence="8"/>
<comment type="similarity">
    <text evidence="7 8">Belongs to the class I-like SAM-binding methyltransferase superfamily. rRNA adenine N(6)-methyltransferase family.</text>
</comment>
<keyword evidence="5 7" id="KW-0694">RNA-binding</keyword>
<comment type="function">
    <text evidence="6">Mitochondrial transcription factor that confers selective promoter recognition on the core subunit of the yeast mitochondrial RNA polymerase. Interacts with DNA in a non-specific manner.</text>
</comment>
<dbReference type="Pfam" id="PF00398">
    <property type="entry name" value="RrnaAD"/>
    <property type="match status" value="1"/>
</dbReference>
<dbReference type="PROSITE" id="PS51689">
    <property type="entry name" value="SAM_RNA_A_N6_MT"/>
    <property type="match status" value="1"/>
</dbReference>
<dbReference type="EMBL" id="JH711576">
    <property type="protein sequence ID" value="EIW83015.1"/>
    <property type="molecule type" value="Genomic_DNA"/>
</dbReference>
<dbReference type="GO" id="GO:0003723">
    <property type="term" value="F:RNA binding"/>
    <property type="evidence" value="ECO:0007669"/>
    <property type="project" value="UniProtKB-UniRule"/>
</dbReference>
<comment type="caution">
    <text evidence="10">The sequence shown here is derived from an EMBL/GenBank/DDBJ whole genome shotgun (WGS) entry which is preliminary data.</text>
</comment>
<dbReference type="OMA" id="WDYVTKH"/>
<dbReference type="PANTHER" id="PTHR11727">
    <property type="entry name" value="DIMETHYLADENOSINE TRANSFERASE"/>
    <property type="match status" value="1"/>
</dbReference>
<dbReference type="Proteomes" id="UP000053558">
    <property type="component" value="Unassembled WGS sequence"/>
</dbReference>
<dbReference type="AlphaFoldDB" id="A0A5M3MWD3"/>
<evidence type="ECO:0000256" key="4">
    <source>
        <dbReference type="ARBA" id="ARBA00022691"/>
    </source>
</evidence>
<name>A0A5M3MWD3_CONPW</name>
<dbReference type="RefSeq" id="XP_007766892.1">
    <property type="nucleotide sequence ID" value="XM_007768702.1"/>
</dbReference>
<evidence type="ECO:0000256" key="1">
    <source>
        <dbReference type="ARBA" id="ARBA00004173"/>
    </source>
</evidence>
<evidence type="ECO:0000256" key="5">
    <source>
        <dbReference type="ARBA" id="ARBA00022884"/>
    </source>
</evidence>
<comment type="caution">
    <text evidence="7">Lacks conserved residue(s) required for the propagation of feature annotation.</text>
</comment>
<proteinExistence type="inferred from homology"/>
<evidence type="ECO:0000313" key="11">
    <source>
        <dbReference type="Proteomes" id="UP000053558"/>
    </source>
</evidence>
<dbReference type="KEGG" id="cput:CONPUDRAFT_143051"/>
<dbReference type="InterPro" id="IPR029063">
    <property type="entry name" value="SAM-dependent_MTases_sf"/>
</dbReference>
<evidence type="ECO:0000313" key="10">
    <source>
        <dbReference type="EMBL" id="EIW83015.1"/>
    </source>
</evidence>
<evidence type="ECO:0000256" key="2">
    <source>
        <dbReference type="ARBA" id="ARBA00022603"/>
    </source>
</evidence>
<keyword evidence="3 7" id="KW-0808">Transferase</keyword>
<dbReference type="Gene3D" id="1.10.8.100">
    <property type="entry name" value="Ribosomal RNA adenine dimethylase-like, domain 2"/>
    <property type="match status" value="1"/>
</dbReference>
<comment type="subcellular location">
    <subcellularLocation>
        <location evidence="1">Mitochondrion</location>
    </subcellularLocation>
</comment>
<dbReference type="GO" id="GO:0005759">
    <property type="term" value="C:mitochondrial matrix"/>
    <property type="evidence" value="ECO:0007669"/>
    <property type="project" value="TreeGrafter"/>
</dbReference>
<feature type="binding site" evidence="7">
    <location>
        <position position="141"/>
    </location>
    <ligand>
        <name>S-adenosyl-L-methionine</name>
        <dbReference type="ChEBI" id="CHEBI:59789"/>
    </ligand>
</feature>
<feature type="non-terminal residue" evidence="10">
    <location>
        <position position="1"/>
    </location>
</feature>
<evidence type="ECO:0000256" key="6">
    <source>
        <dbReference type="ARBA" id="ARBA00024915"/>
    </source>
</evidence>
<keyword evidence="2 7" id="KW-0489">Methyltransferase</keyword>
<gene>
    <name evidence="10" type="ORF">CONPUDRAFT_143051</name>
</gene>
<protein>
    <recommendedName>
        <fullName evidence="8">rRNA adenine N(6)-methyltransferase</fullName>
        <ecNumber evidence="8">2.1.1.-</ecNumber>
    </recommendedName>
</protein>
<dbReference type="GeneID" id="19201813"/>
<dbReference type="GO" id="GO:0034246">
    <property type="term" value="F:mitochondrial transcription factor activity"/>
    <property type="evidence" value="ECO:0007669"/>
    <property type="project" value="TreeGrafter"/>
</dbReference>
<evidence type="ECO:0000256" key="9">
    <source>
        <dbReference type="SAM" id="MobiDB-lite"/>
    </source>
</evidence>
<sequence>MLSRALSRVFVLPCRRSVLTATLSSTASAFTDAATPKRRGRPPRTDTTNPKPSTEESASPPKKRGRRPKEPQTVNELTTKSGAGKVIHSPAPPRPVASKPAVIIPADKWELPPLETWSDVFPTSGQASTKPPMMFADRVTLRDPDTAWGLANAFIPEIARDKVIIEAFPGPGVLTRALLDLPRERVQKIILLEDVKVFREYLEPLAKADPRIEIIPLNAVNWDTYEQIDLNKLGVQSLPWDEPHPNLHWIAQLPVSSMGEQLMSQLMRCIPDKSWLFNYGRIPMSVLMYDWVWERMSANMSNRARCKLTMMTKAAAEADLAVDPDLLTPPGDKFYPGSVLHRSGKTRPVVPMAAVNFLPHLKPSIKPGMVDKWDYCLRRLYVQKSTPLEKAVGNLAPGAQTLLRYLTDPSAHPSERLDVKKAIRTMDPRDWAAFISAFDRWPFAPEDLSISNSFTHQERDS</sequence>
<keyword evidence="11" id="KW-1185">Reference proteome</keyword>
<dbReference type="InterPro" id="IPR001737">
    <property type="entry name" value="KsgA/Erm"/>
</dbReference>
<feature type="compositionally biased region" description="Polar residues" evidence="9">
    <location>
        <begin position="72"/>
        <end position="81"/>
    </location>
</feature>
<dbReference type="PANTHER" id="PTHR11727:SF17">
    <property type="entry name" value="DIMETHYLADENOSINE TRANSFERASE 1, MITOCHONDRIAL"/>
    <property type="match status" value="1"/>
</dbReference>
<dbReference type="OrthoDB" id="16079at2759"/>
<keyword evidence="4 7" id="KW-0949">S-adenosyl-L-methionine</keyword>
<evidence type="ECO:0000256" key="8">
    <source>
        <dbReference type="RuleBase" id="RU362106"/>
    </source>
</evidence>
<feature type="region of interest" description="Disordered" evidence="9">
    <location>
        <begin position="29"/>
        <end position="99"/>
    </location>
</feature>
<dbReference type="SUPFAM" id="SSF53335">
    <property type="entry name" value="S-adenosyl-L-methionine-dependent methyltransferases"/>
    <property type="match status" value="1"/>
</dbReference>
<feature type="binding site" evidence="7">
    <location>
        <position position="193"/>
    </location>
    <ligand>
        <name>S-adenosyl-L-methionine</name>
        <dbReference type="ChEBI" id="CHEBI:59789"/>
    </ligand>
</feature>